<evidence type="ECO:0000313" key="3">
    <source>
        <dbReference type="Proteomes" id="UP001151760"/>
    </source>
</evidence>
<protein>
    <submittedName>
        <fullName evidence="2">Uncharacterized protein</fullName>
    </submittedName>
</protein>
<reference evidence="2" key="2">
    <citation type="submission" date="2022-01" db="EMBL/GenBank/DDBJ databases">
        <authorList>
            <person name="Yamashiro T."/>
            <person name="Shiraishi A."/>
            <person name="Satake H."/>
            <person name="Nakayama K."/>
        </authorList>
    </citation>
    <scope>NUCLEOTIDE SEQUENCE</scope>
</reference>
<keyword evidence="3" id="KW-1185">Reference proteome</keyword>
<reference evidence="2" key="1">
    <citation type="journal article" date="2022" name="Int. J. Mol. Sci.">
        <title>Draft Genome of Tanacetum Coccineum: Genomic Comparison of Closely Related Tanacetum-Family Plants.</title>
        <authorList>
            <person name="Yamashiro T."/>
            <person name="Shiraishi A."/>
            <person name="Nakayama K."/>
            <person name="Satake H."/>
        </authorList>
    </citation>
    <scope>NUCLEOTIDE SEQUENCE</scope>
</reference>
<accession>A0ABQ5CQT2</accession>
<dbReference type="EMBL" id="BQNB010014539">
    <property type="protein sequence ID" value="GJT29390.1"/>
    <property type="molecule type" value="Genomic_DNA"/>
</dbReference>
<sequence>MKENILVSNLVPNEIPPAKKVDSILKPKKTTRTMNPESGDTMKHRSMLGKSSQVNFKDRVARSGSKMGGLAVDMEEVAYERCLMAVILGNCVEDSLEFMVNKQPVKLNVQRGFFISMAV</sequence>
<feature type="region of interest" description="Disordered" evidence="1">
    <location>
        <begin position="29"/>
        <end position="54"/>
    </location>
</feature>
<comment type="caution">
    <text evidence="2">The sequence shown here is derived from an EMBL/GenBank/DDBJ whole genome shotgun (WGS) entry which is preliminary data.</text>
</comment>
<gene>
    <name evidence="2" type="ORF">Tco_0909665</name>
</gene>
<evidence type="ECO:0000313" key="2">
    <source>
        <dbReference type="EMBL" id="GJT29390.1"/>
    </source>
</evidence>
<evidence type="ECO:0000256" key="1">
    <source>
        <dbReference type="SAM" id="MobiDB-lite"/>
    </source>
</evidence>
<dbReference type="Proteomes" id="UP001151760">
    <property type="component" value="Unassembled WGS sequence"/>
</dbReference>
<proteinExistence type="predicted"/>
<name>A0ABQ5CQT2_9ASTR</name>
<organism evidence="2 3">
    <name type="scientific">Tanacetum coccineum</name>
    <dbReference type="NCBI Taxonomy" id="301880"/>
    <lineage>
        <taxon>Eukaryota</taxon>
        <taxon>Viridiplantae</taxon>
        <taxon>Streptophyta</taxon>
        <taxon>Embryophyta</taxon>
        <taxon>Tracheophyta</taxon>
        <taxon>Spermatophyta</taxon>
        <taxon>Magnoliopsida</taxon>
        <taxon>eudicotyledons</taxon>
        <taxon>Gunneridae</taxon>
        <taxon>Pentapetalae</taxon>
        <taxon>asterids</taxon>
        <taxon>campanulids</taxon>
        <taxon>Asterales</taxon>
        <taxon>Asteraceae</taxon>
        <taxon>Asteroideae</taxon>
        <taxon>Anthemideae</taxon>
        <taxon>Anthemidinae</taxon>
        <taxon>Tanacetum</taxon>
    </lineage>
</organism>